<protein>
    <recommendedName>
        <fullName evidence="4">Zinc-finger domain-containing protein</fullName>
    </recommendedName>
</protein>
<dbReference type="AlphaFoldDB" id="A0A0C2CYX3"/>
<evidence type="ECO:0000256" key="1">
    <source>
        <dbReference type="SAM" id="MobiDB-lite"/>
    </source>
</evidence>
<comment type="caution">
    <text evidence="2">The sequence shown here is derived from an EMBL/GenBank/DDBJ whole genome shotgun (WGS) entry which is preliminary data.</text>
</comment>
<organism evidence="2 3">
    <name type="scientific">Enhygromyxa salina</name>
    <dbReference type="NCBI Taxonomy" id="215803"/>
    <lineage>
        <taxon>Bacteria</taxon>
        <taxon>Pseudomonadati</taxon>
        <taxon>Myxococcota</taxon>
        <taxon>Polyangia</taxon>
        <taxon>Nannocystales</taxon>
        <taxon>Nannocystaceae</taxon>
        <taxon>Enhygromyxa</taxon>
    </lineage>
</organism>
<name>A0A0C2CYX3_9BACT</name>
<reference evidence="2 3" key="1">
    <citation type="submission" date="2014-12" db="EMBL/GenBank/DDBJ databases">
        <title>Genome assembly of Enhygromyxa salina DSM 15201.</title>
        <authorList>
            <person name="Sharma G."/>
            <person name="Subramanian S."/>
        </authorList>
    </citation>
    <scope>NUCLEOTIDE SEQUENCE [LARGE SCALE GENOMIC DNA]</scope>
    <source>
        <strain evidence="2 3">DSM 15201</strain>
    </source>
</reference>
<dbReference type="Gene3D" id="1.10.10.1320">
    <property type="entry name" value="Anti-sigma factor, zinc-finger domain"/>
    <property type="match status" value="1"/>
</dbReference>
<feature type="region of interest" description="Disordered" evidence="1">
    <location>
        <begin position="144"/>
        <end position="186"/>
    </location>
</feature>
<dbReference type="Proteomes" id="UP000031599">
    <property type="component" value="Unassembled WGS sequence"/>
</dbReference>
<evidence type="ECO:0000313" key="2">
    <source>
        <dbReference type="EMBL" id="KIG13062.1"/>
    </source>
</evidence>
<sequence>MDSLEPDHAETVALLQPFVDGELSDDERELVAAQIARNPEFQAIVREQQEVRAALRELERELAPDGLRARILADLDAVQAEQRAAEHSGWLAPVAGRIKAFGRGALLMVPAVAAAGLLFVIASNADWVGNEGLSGAHIDGGLATSMPARSKSSPEQASAKLAPTQPPAPEVAPEPPPDPSLPSGERLAENQGFAVQVAPPRSLPKNVALVSDSKTAPASSAMVRYRDGAGALMVDRQRRAGVAAELHGRQLAVLGHDYYLSRDEQGRAQVEFRLGAVHHSLVLEGAEARIDGAISVDEPDFRSLLLLANALRQAHASP</sequence>
<gene>
    <name evidence="2" type="ORF">DB30_00599</name>
</gene>
<dbReference type="EMBL" id="JMCC02000108">
    <property type="protein sequence ID" value="KIG13062.1"/>
    <property type="molecule type" value="Genomic_DNA"/>
</dbReference>
<evidence type="ECO:0000313" key="3">
    <source>
        <dbReference type="Proteomes" id="UP000031599"/>
    </source>
</evidence>
<accession>A0A0C2CYX3</accession>
<evidence type="ECO:0008006" key="4">
    <source>
        <dbReference type="Google" id="ProtNLM"/>
    </source>
</evidence>
<proteinExistence type="predicted"/>
<feature type="compositionally biased region" description="Pro residues" evidence="1">
    <location>
        <begin position="164"/>
        <end position="180"/>
    </location>
</feature>
<dbReference type="InterPro" id="IPR041916">
    <property type="entry name" value="Anti_sigma_zinc_sf"/>
</dbReference>